<dbReference type="Gene3D" id="3.90.550.10">
    <property type="entry name" value="Spore Coat Polysaccharide Biosynthesis Protein SpsA, Chain A"/>
    <property type="match status" value="1"/>
</dbReference>
<evidence type="ECO:0000259" key="5">
    <source>
        <dbReference type="Pfam" id="PF00535"/>
    </source>
</evidence>
<keyword evidence="3" id="KW-0808">Transferase</keyword>
<protein>
    <submittedName>
        <fullName evidence="6">Glycosyltransferase</fullName>
    </submittedName>
</protein>
<keyword evidence="4" id="KW-1133">Transmembrane helix</keyword>
<feature type="domain" description="Glycosyltransferase 2-like" evidence="5">
    <location>
        <begin position="8"/>
        <end position="110"/>
    </location>
</feature>
<keyword evidence="4" id="KW-0472">Membrane</keyword>
<keyword evidence="4" id="KW-0812">Transmembrane</keyword>
<evidence type="ECO:0000313" key="6">
    <source>
        <dbReference type="EMBL" id="NMG44652.1"/>
    </source>
</evidence>
<accession>A0ABX1Q1F1</accession>
<dbReference type="RefSeq" id="WP_211169109.1">
    <property type="nucleotide sequence ID" value="NZ_WTVN01000019.1"/>
</dbReference>
<keyword evidence="7" id="KW-1185">Reference proteome</keyword>
<feature type="transmembrane region" description="Helical" evidence="4">
    <location>
        <begin position="250"/>
        <end position="272"/>
    </location>
</feature>
<gene>
    <name evidence="6" type="ORF">GPA22_13065</name>
</gene>
<proteinExistence type="inferred from homology"/>
<keyword evidence="2" id="KW-0328">Glycosyltransferase</keyword>
<evidence type="ECO:0000256" key="4">
    <source>
        <dbReference type="SAM" id="Phobius"/>
    </source>
</evidence>
<reference evidence="6 7" key="1">
    <citation type="submission" date="2019-12" db="EMBL/GenBank/DDBJ databases">
        <title>Comparative genomics gives insights into the taxonomy of the Azoarcus-Aromatoleum group and reveals separate origins of nif in the plant-associated Azoarcus and non-plant-associated Aromatoleum sub-groups.</title>
        <authorList>
            <person name="Lafos M."/>
            <person name="Maluk M."/>
            <person name="Batista M."/>
            <person name="Junghare M."/>
            <person name="Carmona M."/>
            <person name="Faoro H."/>
            <person name="Cruz L.M."/>
            <person name="Battistoni F."/>
            <person name="De Souza E."/>
            <person name="Pedrosa F."/>
            <person name="Chen W.-M."/>
            <person name="Poole P.S."/>
            <person name="Dixon R.A."/>
            <person name="James E.K."/>
        </authorList>
    </citation>
    <scope>NUCLEOTIDE SEQUENCE [LARGE SCALE GENOMIC DNA]</scope>
    <source>
        <strain evidence="6 7">Td21</strain>
    </source>
</reference>
<organism evidence="6 7">
    <name type="scientific">Aromatoleum toluvorans</name>
    <dbReference type="NCBI Taxonomy" id="92002"/>
    <lineage>
        <taxon>Bacteria</taxon>
        <taxon>Pseudomonadati</taxon>
        <taxon>Pseudomonadota</taxon>
        <taxon>Betaproteobacteria</taxon>
        <taxon>Rhodocyclales</taxon>
        <taxon>Rhodocyclaceae</taxon>
        <taxon>Aromatoleum</taxon>
    </lineage>
</organism>
<dbReference type="InterPro" id="IPR001173">
    <property type="entry name" value="Glyco_trans_2-like"/>
</dbReference>
<dbReference type="PANTHER" id="PTHR43179">
    <property type="entry name" value="RHAMNOSYLTRANSFERASE WBBL"/>
    <property type="match status" value="1"/>
</dbReference>
<dbReference type="InterPro" id="IPR029044">
    <property type="entry name" value="Nucleotide-diphossugar_trans"/>
</dbReference>
<evidence type="ECO:0000313" key="7">
    <source>
        <dbReference type="Proteomes" id="UP000623795"/>
    </source>
</evidence>
<dbReference type="Pfam" id="PF00535">
    <property type="entry name" value="Glycos_transf_2"/>
    <property type="match status" value="1"/>
</dbReference>
<dbReference type="EMBL" id="WTVN01000019">
    <property type="protein sequence ID" value="NMG44652.1"/>
    <property type="molecule type" value="Genomic_DNA"/>
</dbReference>
<dbReference type="PANTHER" id="PTHR43179:SF12">
    <property type="entry name" value="GALACTOFURANOSYLTRANSFERASE GLFT2"/>
    <property type="match status" value="1"/>
</dbReference>
<evidence type="ECO:0000256" key="1">
    <source>
        <dbReference type="ARBA" id="ARBA00006739"/>
    </source>
</evidence>
<sequence>MTTRPVCSVCIANYNGEDLLADCIDSILAQDCDFPVEILLHDDASTDRSLELLRERYPQVEVIASTTNVGFCIANNRLAQRARGDHLLLLNNDAALAPDALRTLHEHAWQQHPRGILTLPQYDWETGELVDRGCLLDPFYNPVPNLDPARHDVAMVIGACLWIPRQLWQELDGFPEWFESIAEDMYLCCRTRLAGHPVQVTDKSGYRHRQGQSFGGNRATTGRLASTFRRRRLSERNKTFVLAICTPGTWMWLLLTLHLLALAAEGAALALLKRDLRVWREVYASTYRSLQSEFDHLKCSRAAAQATRHRGTPAYRSGFTLLPRKLQMLLKYGIPALR</sequence>
<evidence type="ECO:0000256" key="3">
    <source>
        <dbReference type="ARBA" id="ARBA00022679"/>
    </source>
</evidence>
<dbReference type="SUPFAM" id="SSF53448">
    <property type="entry name" value="Nucleotide-diphospho-sugar transferases"/>
    <property type="match status" value="1"/>
</dbReference>
<dbReference type="Proteomes" id="UP000623795">
    <property type="component" value="Unassembled WGS sequence"/>
</dbReference>
<comment type="caution">
    <text evidence="6">The sequence shown here is derived from an EMBL/GenBank/DDBJ whole genome shotgun (WGS) entry which is preliminary data.</text>
</comment>
<name>A0ABX1Q1F1_9RHOO</name>
<evidence type="ECO:0000256" key="2">
    <source>
        <dbReference type="ARBA" id="ARBA00022676"/>
    </source>
</evidence>
<comment type="similarity">
    <text evidence="1">Belongs to the glycosyltransferase 2 family.</text>
</comment>